<sequence length="296" mass="32806">MTTLEENMNEIQTYKNRKVIVGWSCESGMGVNSFLNAAAVESARRGVKTVLVELDLLHASTSISLGMSHHTRNLESWITKSKESGENRAIRDYLVNSKIWMQDMAATNPGLEAAVSELPQDLYLLAPSQFLDRFQAHAHSMTKDTPYFIIEQLVDLGFEAIYMDIPSEILMPVTGTSMKLATDLLVFVDGHVAHSIYTNQTIKRIIGDHRGLKVMLNRAGTLGPGIEKLLGQPIWKTIPDDPTLSEKSLDLVPGGSDKYNAVVNDFCDAMGYKKKKKQANEPAGSRKGFLKLFSKS</sequence>
<reference evidence="1 2" key="1">
    <citation type="submission" date="2020-05" db="EMBL/GenBank/DDBJ databases">
        <title>Genome Sequencing of Type Strains.</title>
        <authorList>
            <person name="Lemaire J.F."/>
            <person name="Inderbitzin P."/>
            <person name="Gregorio O.A."/>
            <person name="Collins S.B."/>
            <person name="Wespe N."/>
            <person name="Knight-Connoni V."/>
        </authorList>
    </citation>
    <scope>NUCLEOTIDE SEQUENCE [LARGE SCALE GENOMIC DNA]</scope>
    <source>
        <strain evidence="1 2">LMG 21957</strain>
    </source>
</reference>
<dbReference type="SUPFAM" id="SSF52540">
    <property type="entry name" value="P-loop containing nucleoside triphosphate hydrolases"/>
    <property type="match status" value="1"/>
</dbReference>
<dbReference type="AlphaFoldDB" id="A0A7Y6EUS7"/>
<evidence type="ECO:0000313" key="2">
    <source>
        <dbReference type="Proteomes" id="UP000526125"/>
    </source>
</evidence>
<comment type="caution">
    <text evidence="1">The sequence shown here is derived from an EMBL/GenBank/DDBJ whole genome shotgun (WGS) entry which is preliminary data.</text>
</comment>
<protein>
    <recommendedName>
        <fullName evidence="3">AAA domain-containing protein</fullName>
    </recommendedName>
</protein>
<organism evidence="1 2">
    <name type="scientific">Paenibacillus xylanilyticus</name>
    <dbReference type="NCBI Taxonomy" id="248903"/>
    <lineage>
        <taxon>Bacteria</taxon>
        <taxon>Bacillati</taxon>
        <taxon>Bacillota</taxon>
        <taxon>Bacilli</taxon>
        <taxon>Bacillales</taxon>
        <taxon>Paenibacillaceae</taxon>
        <taxon>Paenibacillus</taxon>
    </lineage>
</organism>
<dbReference type="Proteomes" id="UP000526125">
    <property type="component" value="Unassembled WGS sequence"/>
</dbReference>
<proteinExistence type="predicted"/>
<dbReference type="RefSeq" id="WP_175394576.1">
    <property type="nucleotide sequence ID" value="NZ_JABMCB010000154.1"/>
</dbReference>
<evidence type="ECO:0008006" key="3">
    <source>
        <dbReference type="Google" id="ProtNLM"/>
    </source>
</evidence>
<accession>A0A7Y6EUS7</accession>
<evidence type="ECO:0000313" key="1">
    <source>
        <dbReference type="EMBL" id="NUU74680.1"/>
    </source>
</evidence>
<name>A0A7Y6EUS7_9BACL</name>
<keyword evidence="2" id="KW-1185">Reference proteome</keyword>
<dbReference type="Gene3D" id="3.40.50.300">
    <property type="entry name" value="P-loop containing nucleotide triphosphate hydrolases"/>
    <property type="match status" value="1"/>
</dbReference>
<gene>
    <name evidence="1" type="ORF">HP552_05420</name>
</gene>
<dbReference type="InterPro" id="IPR027417">
    <property type="entry name" value="P-loop_NTPase"/>
</dbReference>
<dbReference type="EMBL" id="JABMCB010000154">
    <property type="protein sequence ID" value="NUU74680.1"/>
    <property type="molecule type" value="Genomic_DNA"/>
</dbReference>